<dbReference type="RefSeq" id="WP_188086109.1">
    <property type="nucleotide sequence ID" value="NZ_JACVFC010000001.1"/>
</dbReference>
<comment type="caution">
    <text evidence="5">The sequence shown here is derived from an EMBL/GenBank/DDBJ whole genome shotgun (WGS) entry which is preliminary data.</text>
</comment>
<dbReference type="InterPro" id="IPR037923">
    <property type="entry name" value="HTH-like"/>
</dbReference>
<dbReference type="PROSITE" id="PS00041">
    <property type="entry name" value="HTH_ARAC_FAMILY_1"/>
    <property type="match status" value="1"/>
</dbReference>
<evidence type="ECO:0000259" key="4">
    <source>
        <dbReference type="PROSITE" id="PS01124"/>
    </source>
</evidence>
<evidence type="ECO:0000313" key="5">
    <source>
        <dbReference type="EMBL" id="MBC9928952.1"/>
    </source>
</evidence>
<dbReference type="PANTHER" id="PTHR43280">
    <property type="entry name" value="ARAC-FAMILY TRANSCRIPTIONAL REGULATOR"/>
    <property type="match status" value="1"/>
</dbReference>
<keyword evidence="6" id="KW-1185">Reference proteome</keyword>
<gene>
    <name evidence="5" type="ORF">ICL07_01115</name>
</gene>
<dbReference type="SUPFAM" id="SSF46689">
    <property type="entry name" value="Homeodomain-like"/>
    <property type="match status" value="2"/>
</dbReference>
<dbReference type="PROSITE" id="PS01124">
    <property type="entry name" value="HTH_ARAC_FAMILY_2"/>
    <property type="match status" value="1"/>
</dbReference>
<dbReference type="InterPro" id="IPR018062">
    <property type="entry name" value="HTH_AraC-typ_CS"/>
</dbReference>
<evidence type="ECO:0000256" key="2">
    <source>
        <dbReference type="ARBA" id="ARBA00023125"/>
    </source>
</evidence>
<dbReference type="SUPFAM" id="SSF51215">
    <property type="entry name" value="Regulatory protein AraC"/>
    <property type="match status" value="1"/>
</dbReference>
<keyword evidence="1" id="KW-0805">Transcription regulation</keyword>
<dbReference type="InterPro" id="IPR003313">
    <property type="entry name" value="AraC-bd"/>
</dbReference>
<evidence type="ECO:0000256" key="1">
    <source>
        <dbReference type="ARBA" id="ARBA00023015"/>
    </source>
</evidence>
<dbReference type="PANTHER" id="PTHR43280:SF30">
    <property type="entry name" value="MMSAB OPERON REGULATORY PROTEIN"/>
    <property type="match status" value="1"/>
</dbReference>
<dbReference type="InterPro" id="IPR001387">
    <property type="entry name" value="Cro/C1-type_HTH"/>
</dbReference>
<accession>A0ABR7TF58</accession>
<reference evidence="5 6" key="1">
    <citation type="submission" date="2020-09" db="EMBL/GenBank/DDBJ databases">
        <title>Genome sequences of type strains of Chitinophaga qingshengii and Chitinophaga varians.</title>
        <authorList>
            <person name="Kittiwongwattana C."/>
        </authorList>
    </citation>
    <scope>NUCLEOTIDE SEQUENCE [LARGE SCALE GENOMIC DNA]</scope>
    <source>
        <strain evidence="5 6">JCM 30026</strain>
    </source>
</reference>
<dbReference type="Proteomes" id="UP000659124">
    <property type="component" value="Unassembled WGS sequence"/>
</dbReference>
<organism evidence="5 6">
    <name type="scientific">Chitinophaga qingshengii</name>
    <dbReference type="NCBI Taxonomy" id="1569794"/>
    <lineage>
        <taxon>Bacteria</taxon>
        <taxon>Pseudomonadati</taxon>
        <taxon>Bacteroidota</taxon>
        <taxon>Chitinophagia</taxon>
        <taxon>Chitinophagales</taxon>
        <taxon>Chitinophagaceae</taxon>
        <taxon>Chitinophaga</taxon>
    </lineage>
</organism>
<evidence type="ECO:0000256" key="3">
    <source>
        <dbReference type="ARBA" id="ARBA00023163"/>
    </source>
</evidence>
<dbReference type="SMART" id="SM00342">
    <property type="entry name" value="HTH_ARAC"/>
    <property type="match status" value="1"/>
</dbReference>
<dbReference type="InterPro" id="IPR009057">
    <property type="entry name" value="Homeodomain-like_sf"/>
</dbReference>
<name>A0ABR7TF58_9BACT</name>
<dbReference type="Pfam" id="PF02311">
    <property type="entry name" value="AraC_binding"/>
    <property type="match status" value="1"/>
</dbReference>
<feature type="domain" description="HTH araC/xylS-type" evidence="4">
    <location>
        <begin position="193"/>
        <end position="291"/>
    </location>
</feature>
<sequence length="296" mass="34324">MTYKRDGFDGQKAIIIPGMVQAKFCKANPMISGAYITDIGYYPNARFHFRRRARGADENILIYCVDGKGVTSIQSKIHPISAGDFFVIPAGQPHYYGSDEEHPWSIYWCHFKGPQAEEIIQQIINRNGSCKYSIDYAEARTHLFNQLYSHLEKGYSYENLSYVNILFLQYLLSFLFSDKFTSALPEKQDNFPESSIEYMQEHLDSALTLEMLARRTNISPSHYSALFKKKTGFSPIDYFNHMKIQKACQYLQFTDLRINEIGLQLGIEDPFYFSRLFTKTMGMSPRQYRQSKQANI</sequence>
<keyword evidence="3" id="KW-0804">Transcription</keyword>
<dbReference type="Gene3D" id="2.60.120.280">
    <property type="entry name" value="Regulatory protein AraC"/>
    <property type="match status" value="1"/>
</dbReference>
<evidence type="ECO:0000313" key="6">
    <source>
        <dbReference type="Proteomes" id="UP000659124"/>
    </source>
</evidence>
<proteinExistence type="predicted"/>
<dbReference type="EMBL" id="JACVFC010000001">
    <property type="protein sequence ID" value="MBC9928952.1"/>
    <property type="molecule type" value="Genomic_DNA"/>
</dbReference>
<dbReference type="CDD" id="cd00093">
    <property type="entry name" value="HTH_XRE"/>
    <property type="match status" value="1"/>
</dbReference>
<dbReference type="Gene3D" id="1.10.10.60">
    <property type="entry name" value="Homeodomain-like"/>
    <property type="match status" value="2"/>
</dbReference>
<dbReference type="PRINTS" id="PR00032">
    <property type="entry name" value="HTHARAC"/>
</dbReference>
<dbReference type="InterPro" id="IPR020449">
    <property type="entry name" value="Tscrpt_reg_AraC-type_HTH"/>
</dbReference>
<dbReference type="CDD" id="cd06986">
    <property type="entry name" value="cupin_MmsR-like_N"/>
    <property type="match status" value="1"/>
</dbReference>
<protein>
    <submittedName>
        <fullName evidence="5">AraC family transcriptional regulator</fullName>
    </submittedName>
</protein>
<keyword evidence="2" id="KW-0238">DNA-binding</keyword>
<dbReference type="InterPro" id="IPR018060">
    <property type="entry name" value="HTH_AraC"/>
</dbReference>
<dbReference type="Pfam" id="PF12833">
    <property type="entry name" value="HTH_18"/>
    <property type="match status" value="1"/>
</dbReference>